<organism evidence="2 4">
    <name type="scientific">Pseudomonas grimontii</name>
    <dbReference type="NCBI Taxonomy" id="129847"/>
    <lineage>
        <taxon>Bacteria</taxon>
        <taxon>Pseudomonadati</taxon>
        <taxon>Pseudomonadota</taxon>
        <taxon>Gammaproteobacteria</taxon>
        <taxon>Pseudomonadales</taxon>
        <taxon>Pseudomonadaceae</taxon>
        <taxon>Pseudomonas</taxon>
    </lineage>
</organism>
<reference evidence="2 4" key="2">
    <citation type="submission" date="2019-06" db="EMBL/GenBank/DDBJ databases">
        <title>Pseudomonas bimorpha sp. nov. isolated from bovine raw milk and skim milk concentrate.</title>
        <authorList>
            <person name="Hofmann K."/>
            <person name="Huptas C."/>
            <person name="Doll E."/>
            <person name="Scherer S."/>
            <person name="Wenning M."/>
        </authorList>
    </citation>
    <scope>NUCLEOTIDE SEQUENCE [LARGE SCALE GENOMIC DNA]</scope>
    <source>
        <strain evidence="2 4">DSM 17515</strain>
    </source>
</reference>
<evidence type="ECO:0000313" key="4">
    <source>
        <dbReference type="Proteomes" id="UP000317267"/>
    </source>
</evidence>
<dbReference type="AlphaFoldDB" id="A0A1H1D1T2"/>
<dbReference type="OrthoDB" id="6939594at2"/>
<gene>
    <name evidence="2" type="ORF">FIV39_31485</name>
    <name evidence="1" type="ORF">SAMN04490186_1599</name>
</gene>
<dbReference type="RefSeq" id="WP_090401169.1">
    <property type="nucleotide sequence ID" value="NZ_CAUSAB010000030.1"/>
</dbReference>
<protein>
    <submittedName>
        <fullName evidence="2">Uncharacterized protein</fullName>
    </submittedName>
</protein>
<reference evidence="1 3" key="1">
    <citation type="submission" date="2016-10" db="EMBL/GenBank/DDBJ databases">
        <authorList>
            <person name="Varghese N."/>
            <person name="Submissions S."/>
        </authorList>
    </citation>
    <scope>NUCLEOTIDE SEQUENCE [LARGE SCALE GENOMIC DNA]</scope>
    <source>
        <strain evidence="1 3">BS2976</strain>
    </source>
</reference>
<keyword evidence="3" id="KW-1185">Reference proteome</keyword>
<evidence type="ECO:0000313" key="1">
    <source>
        <dbReference type="EMBL" id="SDQ70443.1"/>
    </source>
</evidence>
<dbReference type="EMBL" id="VFES01000037">
    <property type="protein sequence ID" value="TWR53373.1"/>
    <property type="molecule type" value="Genomic_DNA"/>
</dbReference>
<sequence length="139" mass="16790">MVQEFNYHREWVAALDKYEKLLIEKPDRRWEGLPGDQHTRMALGLYKLKCFAERMLKGSTAIWARREAMDELRLHLISEHHWTLQDVRRIQDEEDFVFLLHDELQQMKLTEQEAGPVRQWTDHLGSRGEYQQHYRDSAL</sequence>
<dbReference type="Proteomes" id="UP000198740">
    <property type="component" value="Unassembled WGS sequence"/>
</dbReference>
<dbReference type="Proteomes" id="UP000317267">
    <property type="component" value="Unassembled WGS sequence"/>
</dbReference>
<accession>A0A1H1D1T2</accession>
<comment type="caution">
    <text evidence="2">The sequence shown here is derived from an EMBL/GenBank/DDBJ whole genome shotgun (WGS) entry which is preliminary data.</text>
</comment>
<proteinExistence type="predicted"/>
<evidence type="ECO:0000313" key="2">
    <source>
        <dbReference type="EMBL" id="TWR53373.1"/>
    </source>
</evidence>
<dbReference type="EMBL" id="FNKM01000002">
    <property type="protein sequence ID" value="SDQ70443.1"/>
    <property type="molecule type" value="Genomic_DNA"/>
</dbReference>
<evidence type="ECO:0000313" key="3">
    <source>
        <dbReference type="Proteomes" id="UP000198740"/>
    </source>
</evidence>
<name>A0A1H1D1T2_9PSED</name>